<feature type="region of interest" description="Disordered" evidence="1">
    <location>
        <begin position="383"/>
        <end position="411"/>
    </location>
</feature>
<accession>Q24IM1</accession>
<evidence type="ECO:0000256" key="1">
    <source>
        <dbReference type="SAM" id="MobiDB-lite"/>
    </source>
</evidence>
<dbReference type="Proteomes" id="UP000009168">
    <property type="component" value="Unassembled WGS sequence"/>
</dbReference>
<evidence type="ECO:0000313" key="2">
    <source>
        <dbReference type="EMBL" id="EAS07604.1"/>
    </source>
</evidence>
<reference evidence="3" key="1">
    <citation type="journal article" date="2006" name="PLoS Biol.">
        <title>Macronuclear genome sequence of the ciliate Tetrahymena thermophila, a model eukaryote.</title>
        <authorList>
            <person name="Eisen J.A."/>
            <person name="Coyne R.S."/>
            <person name="Wu M."/>
            <person name="Wu D."/>
            <person name="Thiagarajan M."/>
            <person name="Wortman J.R."/>
            <person name="Badger J.H."/>
            <person name="Ren Q."/>
            <person name="Amedeo P."/>
            <person name="Jones K.M."/>
            <person name="Tallon L.J."/>
            <person name="Delcher A.L."/>
            <person name="Salzberg S.L."/>
            <person name="Silva J.C."/>
            <person name="Haas B.J."/>
            <person name="Majoros W.H."/>
            <person name="Farzad M."/>
            <person name="Carlton J.M."/>
            <person name="Smith R.K. Jr."/>
            <person name="Garg J."/>
            <person name="Pearlman R.E."/>
            <person name="Karrer K.M."/>
            <person name="Sun L."/>
            <person name="Manning G."/>
            <person name="Elde N.C."/>
            <person name="Turkewitz A.P."/>
            <person name="Asai D.J."/>
            <person name="Wilkes D.E."/>
            <person name="Wang Y."/>
            <person name="Cai H."/>
            <person name="Collins K."/>
            <person name="Stewart B.A."/>
            <person name="Lee S.R."/>
            <person name="Wilamowska K."/>
            <person name="Weinberg Z."/>
            <person name="Ruzzo W.L."/>
            <person name="Wloga D."/>
            <person name="Gaertig J."/>
            <person name="Frankel J."/>
            <person name="Tsao C.-C."/>
            <person name="Gorovsky M.A."/>
            <person name="Keeling P.J."/>
            <person name="Waller R.F."/>
            <person name="Patron N.J."/>
            <person name="Cherry J.M."/>
            <person name="Stover N.A."/>
            <person name="Krieger C.J."/>
            <person name="del Toro C."/>
            <person name="Ryder H.F."/>
            <person name="Williamson S.C."/>
            <person name="Barbeau R.A."/>
            <person name="Hamilton E.P."/>
            <person name="Orias E."/>
        </authorList>
    </citation>
    <scope>NUCLEOTIDE SEQUENCE [LARGE SCALE GENOMIC DNA]</scope>
    <source>
        <strain evidence="3">SB210</strain>
    </source>
</reference>
<keyword evidence="3" id="KW-1185">Reference proteome</keyword>
<dbReference type="RefSeq" id="XP_001027846.1">
    <property type="nucleotide sequence ID" value="XM_001027846.1"/>
</dbReference>
<sequence>MLQELSEDLKKELGQSITSKLKNYGQFEFEGSTIIVEYLQHLWFQAKLMIVHQFYIPKSSQLYSIKESPNFQEFLSQIQAFKVTQDNDSFTVSFLIELKHDYSLKKDTFVEQLTKLKIEKPHELRSAISNSMNKYQKHYANIINNMPFNNKLDDVFKSDQAVIFLAKNCLQVHENQLLPHAKIEKKVYFNQPKCEEKIEYNQVSGNIFSQLQKQNKIEQFKLESIINSIQAYKYFTFYQHKFLLVYYTTFLQVIEKQEEGILIHQIDDTIIQQSALFAVTQQDEHILINIEGDSMQSYPQMTHLLGKQLVNIMETTQFMNIFTETIVHQNINSNIEVQELSNKFKLGSVLLYRNKFFTNQACVYLGSDLVITVILDHEDQVQKDNQNQQPISDEQQQMKENQMETEEQKQNNEEQQIFQFSRFDQFIQGQKTIEEIRFKFQPYDKQELFEKALQMNKSSFLFNIYKQNSEHLAFELASGFRFSPQQKHIINKIGEVVQNIFFSK</sequence>
<dbReference type="eggNOG" id="ENOG502SZVG">
    <property type="taxonomic scope" value="Eukaryota"/>
</dbReference>
<name>Q24IM1_TETTS</name>
<dbReference type="KEGG" id="tet:TTHERM_00919530"/>
<dbReference type="GeneID" id="7840738"/>
<dbReference type="HOGENOM" id="CLU_541336_0_0_1"/>
<feature type="compositionally biased region" description="Polar residues" evidence="1">
    <location>
        <begin position="383"/>
        <end position="393"/>
    </location>
</feature>
<protein>
    <submittedName>
        <fullName evidence="2">Uncharacterized protein</fullName>
    </submittedName>
</protein>
<gene>
    <name evidence="2" type="ORF">TTHERM_00919530</name>
</gene>
<proteinExistence type="predicted"/>
<dbReference type="InParanoid" id="Q24IM1"/>
<evidence type="ECO:0000313" key="3">
    <source>
        <dbReference type="Proteomes" id="UP000009168"/>
    </source>
</evidence>
<dbReference type="OrthoDB" id="294150at2759"/>
<dbReference type="Gene3D" id="3.90.1720.10">
    <property type="entry name" value="endopeptidase domain like (from Nostoc punctiforme)"/>
    <property type="match status" value="1"/>
</dbReference>
<dbReference type="EMBL" id="GG662213">
    <property type="protein sequence ID" value="EAS07604.1"/>
    <property type="molecule type" value="Genomic_DNA"/>
</dbReference>
<dbReference type="AlphaFoldDB" id="Q24IM1"/>
<organism evidence="2 3">
    <name type="scientific">Tetrahymena thermophila (strain SB210)</name>
    <dbReference type="NCBI Taxonomy" id="312017"/>
    <lineage>
        <taxon>Eukaryota</taxon>
        <taxon>Sar</taxon>
        <taxon>Alveolata</taxon>
        <taxon>Ciliophora</taxon>
        <taxon>Intramacronucleata</taxon>
        <taxon>Oligohymenophorea</taxon>
        <taxon>Hymenostomatida</taxon>
        <taxon>Tetrahymenina</taxon>
        <taxon>Tetrahymenidae</taxon>
        <taxon>Tetrahymena</taxon>
    </lineage>
</organism>